<dbReference type="PANTHER" id="PTHR46797:SF2">
    <property type="entry name" value="TRANSCRIPTIONAL REGULATOR"/>
    <property type="match status" value="1"/>
</dbReference>
<proteinExistence type="predicted"/>
<dbReference type="EMBL" id="SACP01000026">
    <property type="protein sequence ID" value="RVU14858.1"/>
    <property type="molecule type" value="Genomic_DNA"/>
</dbReference>
<gene>
    <name evidence="3" type="ORF">EOE48_21570</name>
</gene>
<comment type="caution">
    <text evidence="3">The sequence shown here is derived from an EMBL/GenBank/DDBJ whole genome shotgun (WGS) entry which is preliminary data.</text>
</comment>
<protein>
    <submittedName>
        <fullName evidence="3">XRE family transcriptional regulator</fullName>
    </submittedName>
</protein>
<feature type="domain" description="HTH cro/C1-type" evidence="2">
    <location>
        <begin position="66"/>
        <end position="120"/>
    </location>
</feature>
<reference evidence="3 4" key="1">
    <citation type="submission" date="2019-01" db="EMBL/GenBank/DDBJ databases">
        <authorList>
            <person name="Chen W.-M."/>
        </authorList>
    </citation>
    <scope>NUCLEOTIDE SEQUENCE [LARGE SCALE GENOMIC DNA]</scope>
    <source>
        <strain evidence="3 4">TER-1</strain>
    </source>
</reference>
<evidence type="ECO:0000313" key="4">
    <source>
        <dbReference type="Proteomes" id="UP000286997"/>
    </source>
</evidence>
<evidence type="ECO:0000313" key="3">
    <source>
        <dbReference type="EMBL" id="RVU14858.1"/>
    </source>
</evidence>
<dbReference type="OrthoDB" id="9797172at2"/>
<dbReference type="PROSITE" id="PS50943">
    <property type="entry name" value="HTH_CROC1"/>
    <property type="match status" value="1"/>
</dbReference>
<dbReference type="CDD" id="cd00093">
    <property type="entry name" value="HTH_XRE"/>
    <property type="match status" value="1"/>
</dbReference>
<keyword evidence="4" id="KW-1185">Reference proteome</keyword>
<dbReference type="PANTHER" id="PTHR46797">
    <property type="entry name" value="HTH-TYPE TRANSCRIPTIONAL REGULATOR"/>
    <property type="match status" value="1"/>
</dbReference>
<name>A0A3S2W6G2_9HYPH</name>
<dbReference type="InterPro" id="IPR001387">
    <property type="entry name" value="Cro/C1-type_HTH"/>
</dbReference>
<dbReference type="GO" id="GO:0005829">
    <property type="term" value="C:cytosol"/>
    <property type="evidence" value="ECO:0007669"/>
    <property type="project" value="TreeGrafter"/>
</dbReference>
<evidence type="ECO:0000256" key="1">
    <source>
        <dbReference type="ARBA" id="ARBA00023125"/>
    </source>
</evidence>
<dbReference type="Pfam" id="PF01381">
    <property type="entry name" value="HTH_3"/>
    <property type="match status" value="1"/>
</dbReference>
<dbReference type="Proteomes" id="UP000286997">
    <property type="component" value="Unassembled WGS sequence"/>
</dbReference>
<dbReference type="GO" id="GO:0003700">
    <property type="term" value="F:DNA-binding transcription factor activity"/>
    <property type="evidence" value="ECO:0007669"/>
    <property type="project" value="TreeGrafter"/>
</dbReference>
<dbReference type="AlphaFoldDB" id="A0A3S2W6G2"/>
<dbReference type="SMART" id="SM00530">
    <property type="entry name" value="HTH_XRE"/>
    <property type="match status" value="1"/>
</dbReference>
<dbReference type="InterPro" id="IPR010982">
    <property type="entry name" value="Lambda_DNA-bd_dom_sf"/>
</dbReference>
<keyword evidence="1" id="KW-0238">DNA-binding</keyword>
<dbReference type="InterPro" id="IPR050807">
    <property type="entry name" value="TransReg_Diox_bact_type"/>
</dbReference>
<organism evidence="3 4">
    <name type="scientific">Methylobacterium oryzihabitans</name>
    <dbReference type="NCBI Taxonomy" id="2499852"/>
    <lineage>
        <taxon>Bacteria</taxon>
        <taxon>Pseudomonadati</taxon>
        <taxon>Pseudomonadota</taxon>
        <taxon>Alphaproteobacteria</taxon>
        <taxon>Hyphomicrobiales</taxon>
        <taxon>Methylobacteriaceae</taxon>
        <taxon>Methylobacterium</taxon>
    </lineage>
</organism>
<evidence type="ECO:0000259" key="2">
    <source>
        <dbReference type="PROSITE" id="PS50943"/>
    </source>
</evidence>
<accession>A0A3S2W6G2</accession>
<dbReference type="GO" id="GO:0003677">
    <property type="term" value="F:DNA binding"/>
    <property type="evidence" value="ECO:0007669"/>
    <property type="project" value="UniProtKB-KW"/>
</dbReference>
<sequence length="170" mass="18848">MVSTAWPGRSAPASATQYNFWLTLLDFRRIRYLKQPRHAARRRWRRTGGNHVTPERDAAMSIADRVRSARRARRISIAELAGRIGVSSNQISKYESGHNSISAGLLWSIASALQTPIEYFFPEPERGAPAVETETGDARAQLVAAFDRIADPALRDHLVALALALADRNG</sequence>
<dbReference type="Gene3D" id="1.10.260.40">
    <property type="entry name" value="lambda repressor-like DNA-binding domains"/>
    <property type="match status" value="1"/>
</dbReference>
<dbReference type="SUPFAM" id="SSF47413">
    <property type="entry name" value="lambda repressor-like DNA-binding domains"/>
    <property type="match status" value="1"/>
</dbReference>